<feature type="transmembrane region" description="Helical" evidence="1">
    <location>
        <begin position="194"/>
        <end position="213"/>
    </location>
</feature>
<keyword evidence="1" id="KW-0812">Transmembrane</keyword>
<proteinExistence type="predicted"/>
<evidence type="ECO:0000313" key="2">
    <source>
        <dbReference type="EMBL" id="KAF9335294.1"/>
    </source>
</evidence>
<gene>
    <name evidence="2" type="ORF">BG006_000434</name>
</gene>
<sequence>MSYFERATPLKLRRNASCPSFTLPIPISEPEKPEPVQGNSHYYSLIVALTIILSVFSVDTGASYHYYTTTTKELRKGWWLVFGNNVVAVLSLSLAYIAYGLSKARFNRILCYWTVAMIAWVPVAVAIWAVIDKVTGKSAWFKLENGYRGEGLKHCERVVGSEEVSFSTFAAYFTLDFVSTILAVHLYGRSLSELLYLFYANVLAAFIFAQYTMREKTPRYNRLLSYYFVAVGFLYPLTVGPASWWRAS</sequence>
<feature type="transmembrane region" description="Helical" evidence="1">
    <location>
        <begin position="42"/>
        <end position="66"/>
    </location>
</feature>
<evidence type="ECO:0000256" key="1">
    <source>
        <dbReference type="SAM" id="Phobius"/>
    </source>
</evidence>
<dbReference type="Proteomes" id="UP000696485">
    <property type="component" value="Unassembled WGS sequence"/>
</dbReference>
<keyword evidence="3" id="KW-1185">Reference proteome</keyword>
<evidence type="ECO:0000313" key="3">
    <source>
        <dbReference type="Proteomes" id="UP000696485"/>
    </source>
</evidence>
<protein>
    <submittedName>
        <fullName evidence="2">Uncharacterized protein</fullName>
    </submittedName>
</protein>
<feature type="transmembrane region" description="Helical" evidence="1">
    <location>
        <begin position="78"/>
        <end position="98"/>
    </location>
</feature>
<feature type="transmembrane region" description="Helical" evidence="1">
    <location>
        <begin position="169"/>
        <end position="187"/>
    </location>
</feature>
<organism evidence="2 3">
    <name type="scientific">Podila minutissima</name>
    <dbReference type="NCBI Taxonomy" id="64525"/>
    <lineage>
        <taxon>Eukaryota</taxon>
        <taxon>Fungi</taxon>
        <taxon>Fungi incertae sedis</taxon>
        <taxon>Mucoromycota</taxon>
        <taxon>Mortierellomycotina</taxon>
        <taxon>Mortierellomycetes</taxon>
        <taxon>Mortierellales</taxon>
        <taxon>Mortierellaceae</taxon>
        <taxon>Podila</taxon>
    </lineage>
</organism>
<reference evidence="2" key="1">
    <citation type="journal article" date="2020" name="Fungal Divers.">
        <title>Resolving the Mortierellaceae phylogeny through synthesis of multi-gene phylogenetics and phylogenomics.</title>
        <authorList>
            <person name="Vandepol N."/>
            <person name="Liber J."/>
            <person name="Desiro A."/>
            <person name="Na H."/>
            <person name="Kennedy M."/>
            <person name="Barry K."/>
            <person name="Grigoriev I.V."/>
            <person name="Miller A.N."/>
            <person name="O'Donnell K."/>
            <person name="Stajich J.E."/>
            <person name="Bonito G."/>
        </authorList>
    </citation>
    <scope>NUCLEOTIDE SEQUENCE</scope>
    <source>
        <strain evidence="2">NVP1</strain>
    </source>
</reference>
<comment type="caution">
    <text evidence="2">The sequence shown here is derived from an EMBL/GenBank/DDBJ whole genome shotgun (WGS) entry which is preliminary data.</text>
</comment>
<accession>A0A9P5STT1</accession>
<dbReference type="EMBL" id="JAAAUY010000107">
    <property type="protein sequence ID" value="KAF9335294.1"/>
    <property type="molecule type" value="Genomic_DNA"/>
</dbReference>
<keyword evidence="1" id="KW-0472">Membrane</keyword>
<dbReference type="AlphaFoldDB" id="A0A9P5STT1"/>
<name>A0A9P5STT1_9FUNG</name>
<feature type="transmembrane region" description="Helical" evidence="1">
    <location>
        <begin position="110"/>
        <end position="131"/>
    </location>
</feature>
<keyword evidence="1" id="KW-1133">Transmembrane helix</keyword>
<feature type="transmembrane region" description="Helical" evidence="1">
    <location>
        <begin position="225"/>
        <end position="245"/>
    </location>
</feature>